<organism evidence="1 2">
    <name type="scientific">Cupriavidus pinatubonensis</name>
    <dbReference type="NCBI Taxonomy" id="248026"/>
    <lineage>
        <taxon>Bacteria</taxon>
        <taxon>Pseudomonadati</taxon>
        <taxon>Pseudomonadota</taxon>
        <taxon>Betaproteobacteria</taxon>
        <taxon>Burkholderiales</taxon>
        <taxon>Burkholderiaceae</taxon>
        <taxon>Cupriavidus</taxon>
    </lineage>
</organism>
<evidence type="ECO:0000313" key="2">
    <source>
        <dbReference type="Proteomes" id="UP000701702"/>
    </source>
</evidence>
<dbReference type="EMBL" id="CAJZAF010000009">
    <property type="protein sequence ID" value="CAG9170810.1"/>
    <property type="molecule type" value="Genomic_DNA"/>
</dbReference>
<name>A0ABN7YBN0_9BURK</name>
<keyword evidence="2" id="KW-1185">Reference proteome</keyword>
<sequence length="64" mass="7167">MTAEYVEAIYLPTSLVDAPYVQKFLQDTGLKANLYKASGNKPAIEYQALLESELEQFHKFVGAL</sequence>
<proteinExistence type="predicted"/>
<gene>
    <name evidence="1" type="ORF">LMG23994_02010</name>
</gene>
<evidence type="ECO:0000313" key="1">
    <source>
        <dbReference type="EMBL" id="CAG9170810.1"/>
    </source>
</evidence>
<comment type="caution">
    <text evidence="1">The sequence shown here is derived from an EMBL/GenBank/DDBJ whole genome shotgun (WGS) entry which is preliminary data.</text>
</comment>
<reference evidence="1 2" key="1">
    <citation type="submission" date="2021-08" db="EMBL/GenBank/DDBJ databases">
        <authorList>
            <person name="Peeters C."/>
        </authorList>
    </citation>
    <scope>NUCLEOTIDE SEQUENCE [LARGE SCALE GENOMIC DNA]</scope>
    <source>
        <strain evidence="1 2">LMG 23994</strain>
    </source>
</reference>
<accession>A0ABN7YBN0</accession>
<protein>
    <submittedName>
        <fullName evidence="1">Uncharacterized protein</fullName>
    </submittedName>
</protein>
<dbReference type="Proteomes" id="UP000701702">
    <property type="component" value="Unassembled WGS sequence"/>
</dbReference>